<dbReference type="Proteomes" id="UP001233535">
    <property type="component" value="Unassembled WGS sequence"/>
</dbReference>
<keyword evidence="1" id="KW-0378">Hydrolase</keyword>
<dbReference type="PANTHER" id="PTHR22946:SF9">
    <property type="entry name" value="POLYKETIDE TRANSFERASE AF380"/>
    <property type="match status" value="1"/>
</dbReference>
<accession>A0ABU1C9W7</accession>
<gene>
    <name evidence="3" type="ORF">P8609_03245</name>
</gene>
<keyword evidence="4" id="KW-1185">Reference proteome</keyword>
<dbReference type="GO" id="GO:0016757">
    <property type="term" value="F:glycosyltransferase activity"/>
    <property type="evidence" value="ECO:0007669"/>
    <property type="project" value="UniProtKB-KW"/>
</dbReference>
<dbReference type="Gene3D" id="3.40.50.1820">
    <property type="entry name" value="alpha/beta hydrolase"/>
    <property type="match status" value="1"/>
</dbReference>
<evidence type="ECO:0000259" key="2">
    <source>
        <dbReference type="Pfam" id="PF00156"/>
    </source>
</evidence>
<dbReference type="SUPFAM" id="SSF53474">
    <property type="entry name" value="alpha/beta-Hydrolases"/>
    <property type="match status" value="1"/>
</dbReference>
<protein>
    <submittedName>
        <fullName evidence="3">Phosphoribosyltransferase</fullName>
    </submittedName>
</protein>
<dbReference type="Gene3D" id="3.30.1310.20">
    <property type="entry name" value="PRTase-like"/>
    <property type="match status" value="1"/>
</dbReference>
<keyword evidence="3" id="KW-0808">Transferase</keyword>
<proteinExistence type="predicted"/>
<dbReference type="Gene3D" id="3.40.50.2020">
    <property type="match status" value="1"/>
</dbReference>
<reference evidence="3 4" key="1">
    <citation type="submission" date="2023-04" db="EMBL/GenBank/DDBJ databases">
        <title>Lysobacter sp. strain UC isolated from soil sample.</title>
        <authorList>
            <person name="Choksket S."/>
            <person name="Harshvardhan F."/>
            <person name="Rana R."/>
            <person name="Patil P.B."/>
            <person name="Korpole S."/>
        </authorList>
    </citation>
    <scope>NUCLEOTIDE SEQUENCE [LARGE SCALE GENOMIC DNA]</scope>
    <source>
        <strain evidence="3 4">UC</strain>
    </source>
</reference>
<organism evidence="3 4">
    <name type="scientific">Lysobacter arvi</name>
    <dbReference type="NCBI Taxonomy" id="3038776"/>
    <lineage>
        <taxon>Bacteria</taxon>
        <taxon>Pseudomonadati</taxon>
        <taxon>Pseudomonadota</taxon>
        <taxon>Gammaproteobacteria</taxon>
        <taxon>Lysobacterales</taxon>
        <taxon>Lysobacteraceae</taxon>
        <taxon>Lysobacter</taxon>
    </lineage>
</organism>
<name>A0ABU1C9W7_9GAMM</name>
<dbReference type="SUPFAM" id="SSF53271">
    <property type="entry name" value="PRTase-like"/>
    <property type="match status" value="1"/>
</dbReference>
<comment type="caution">
    <text evidence="3">The sequence shown here is derived from an EMBL/GenBank/DDBJ whole genome shotgun (WGS) entry which is preliminary data.</text>
</comment>
<dbReference type="EMBL" id="JARUHG010000001">
    <property type="protein sequence ID" value="MDR0181986.1"/>
    <property type="molecule type" value="Genomic_DNA"/>
</dbReference>
<sequence length="442" mass="46507">MAMIALPFRDREDAAKALGDALAKYRGHDPLVLAIPRGGVPIGRIVADALGGDLDVVLVRKLGAPGNPELAIGAVDDHGSVVLNENAERAGADRTYIEREAARQLAVIRERSRRFRTLKPAPTIAGRTVIVVDDGLATGATMQAALQTVRAEHPSRLVCAIPVAARDSLTEAAHYADEAVCLATPTPFRAVGVHYKNFGEVSDDQAAELLRASPGAGSTFGRASHAVRVPAGTVMLEGELAIPAAAQGLVLFVHGSGSSRHSVRNRHVAGVLQQHGIGTLLFDLLTPAEDAEPRARFDIPLLARRLEYVLEWVGNQANLKRLPIGLFGASTGAAAALSVAATSGDRVAAVVSRGGRPDLVGAELLAQVHTPVMLIVGGSDWRVLELNRSAKTSMGLWAELVVIPGATHLFEEPGALETIANYASDWYAQHFRSAAMAAANAV</sequence>
<evidence type="ECO:0000313" key="4">
    <source>
        <dbReference type="Proteomes" id="UP001233535"/>
    </source>
</evidence>
<dbReference type="InterPro" id="IPR000836">
    <property type="entry name" value="PRTase_dom"/>
</dbReference>
<evidence type="ECO:0000256" key="1">
    <source>
        <dbReference type="ARBA" id="ARBA00022801"/>
    </source>
</evidence>
<dbReference type="InterPro" id="IPR050261">
    <property type="entry name" value="FrsA_esterase"/>
</dbReference>
<feature type="domain" description="Phosphoribosyltransferase" evidence="2">
    <location>
        <begin position="15"/>
        <end position="195"/>
    </location>
</feature>
<dbReference type="InterPro" id="IPR029058">
    <property type="entry name" value="AB_hydrolase_fold"/>
</dbReference>
<dbReference type="PANTHER" id="PTHR22946">
    <property type="entry name" value="DIENELACTONE HYDROLASE DOMAIN-CONTAINING PROTEIN-RELATED"/>
    <property type="match status" value="1"/>
</dbReference>
<evidence type="ECO:0000313" key="3">
    <source>
        <dbReference type="EMBL" id="MDR0181986.1"/>
    </source>
</evidence>
<dbReference type="Pfam" id="PF00156">
    <property type="entry name" value="Pribosyltran"/>
    <property type="match status" value="1"/>
</dbReference>
<dbReference type="InterPro" id="IPR029057">
    <property type="entry name" value="PRTase-like"/>
</dbReference>
<dbReference type="CDD" id="cd06223">
    <property type="entry name" value="PRTases_typeI"/>
    <property type="match status" value="1"/>
</dbReference>
<keyword evidence="3" id="KW-0328">Glycosyltransferase</keyword>